<name>A0ABR9R2E4_9FIRM</name>
<dbReference type="RefSeq" id="WP_193500591.1">
    <property type="nucleotide sequence ID" value="NZ_JADCKC010000002.1"/>
</dbReference>
<evidence type="ECO:0000259" key="3">
    <source>
        <dbReference type="Pfam" id="PF07261"/>
    </source>
</evidence>
<dbReference type="PANTHER" id="PTHR37293:SF5">
    <property type="entry name" value="DNA REPLICATION PROTEIN"/>
    <property type="match status" value="1"/>
</dbReference>
<evidence type="ECO:0000259" key="4">
    <source>
        <dbReference type="Pfam" id="PF19808"/>
    </source>
</evidence>
<evidence type="ECO:0000256" key="2">
    <source>
        <dbReference type="SAM" id="MobiDB-lite"/>
    </source>
</evidence>
<dbReference type="Pfam" id="PF07261">
    <property type="entry name" value="DnaB_2"/>
    <property type="match status" value="1"/>
</dbReference>
<gene>
    <name evidence="5" type="ORF">INF35_05850</name>
</gene>
<feature type="domain" description="DnaB/C C-terminal" evidence="3">
    <location>
        <begin position="148"/>
        <end position="216"/>
    </location>
</feature>
<dbReference type="NCBIfam" id="TIGR01446">
    <property type="entry name" value="DnaD_dom"/>
    <property type="match status" value="1"/>
</dbReference>
<comment type="caution">
    <text evidence="5">The sequence shown here is derived from an EMBL/GenBank/DDBJ whole genome shotgun (WGS) entry which is preliminary data.</text>
</comment>
<feature type="compositionally biased region" description="Basic and acidic residues" evidence="2">
    <location>
        <begin position="110"/>
        <end position="119"/>
    </location>
</feature>
<dbReference type="EMBL" id="JADCKC010000002">
    <property type="protein sequence ID" value="MBE5037298.1"/>
    <property type="molecule type" value="Genomic_DNA"/>
</dbReference>
<reference evidence="5 6" key="1">
    <citation type="submission" date="2020-10" db="EMBL/GenBank/DDBJ databases">
        <title>ChiBAC.</title>
        <authorList>
            <person name="Zenner C."/>
            <person name="Hitch T.C.A."/>
            <person name="Clavel T."/>
        </authorList>
    </citation>
    <scope>NUCLEOTIDE SEQUENCE [LARGE SCALE GENOMIC DNA]</scope>
    <source>
        <strain evidence="5 6">DSM 109015</strain>
    </source>
</reference>
<dbReference type="Gene3D" id="1.10.10.630">
    <property type="entry name" value="DnaD domain-like"/>
    <property type="match status" value="1"/>
</dbReference>
<dbReference type="PANTHER" id="PTHR37293">
    <property type="entry name" value="PHAGE REPLICATION PROTEIN-RELATED"/>
    <property type="match status" value="1"/>
</dbReference>
<dbReference type="InterPro" id="IPR034829">
    <property type="entry name" value="DnaD-like_sf"/>
</dbReference>
<dbReference type="InterPro" id="IPR006343">
    <property type="entry name" value="DnaB/C_C"/>
</dbReference>
<dbReference type="SUPFAM" id="SSF158499">
    <property type="entry name" value="DnaD domain-like"/>
    <property type="match status" value="1"/>
</dbReference>
<sequence>MANEYVKLWLSYEAYFQPLSDAEVGRLARAMLQFKSHGVEPVFSGNERFVWPAIKRDLEQAISARESFLEKQRENGKKGGRPKSTQAFSEKPTETQKTQAFFEKPKKAKDKGQRTKDKGNVVSNETTTPHTPQGDVWEVDADLGIVADYYQKNIGTLAPSTYQQIQEWLSCLPADVLILAMRAAVDQGKRNWAYIKGILKRCADTGIKSKADWEAAENARNRPVKPYEGKRSPMEEKRAKLRQIAGGEIYEN</sequence>
<feature type="domain" description="DUF6291" evidence="4">
    <location>
        <begin position="11"/>
        <end position="83"/>
    </location>
</feature>
<dbReference type="Proteomes" id="UP000768567">
    <property type="component" value="Unassembled WGS sequence"/>
</dbReference>
<keyword evidence="6" id="KW-1185">Reference proteome</keyword>
<organism evidence="5 6">
    <name type="scientific">Gemmiger gallinarum</name>
    <dbReference type="NCBI Taxonomy" id="2779354"/>
    <lineage>
        <taxon>Bacteria</taxon>
        <taxon>Bacillati</taxon>
        <taxon>Bacillota</taxon>
        <taxon>Clostridia</taxon>
        <taxon>Eubacteriales</taxon>
        <taxon>Gemmiger</taxon>
    </lineage>
</organism>
<proteinExistence type="inferred from homology"/>
<dbReference type="Pfam" id="PF19808">
    <property type="entry name" value="DUF6291"/>
    <property type="match status" value="1"/>
</dbReference>
<feature type="region of interest" description="Disordered" evidence="2">
    <location>
        <begin position="218"/>
        <end position="238"/>
    </location>
</feature>
<dbReference type="InterPro" id="IPR053162">
    <property type="entry name" value="DnaD"/>
</dbReference>
<feature type="compositionally biased region" description="Polar residues" evidence="2">
    <location>
        <begin position="121"/>
        <end position="131"/>
    </location>
</feature>
<comment type="similarity">
    <text evidence="1">Belongs to the DnaB/DnaD family.</text>
</comment>
<evidence type="ECO:0000313" key="6">
    <source>
        <dbReference type="Proteomes" id="UP000768567"/>
    </source>
</evidence>
<evidence type="ECO:0000313" key="5">
    <source>
        <dbReference type="EMBL" id="MBE5037298.1"/>
    </source>
</evidence>
<evidence type="ECO:0000256" key="1">
    <source>
        <dbReference type="ARBA" id="ARBA00093462"/>
    </source>
</evidence>
<protein>
    <submittedName>
        <fullName evidence="5">DnaD domain protein</fullName>
    </submittedName>
</protein>
<accession>A0ABR9R2E4</accession>
<dbReference type="InterPro" id="IPR046258">
    <property type="entry name" value="DUF6291"/>
</dbReference>
<feature type="region of interest" description="Disordered" evidence="2">
    <location>
        <begin position="70"/>
        <end position="135"/>
    </location>
</feature>